<proteinExistence type="predicted"/>
<feature type="chain" id="PRO_5045536249" evidence="1">
    <location>
        <begin position="28"/>
        <end position="269"/>
    </location>
</feature>
<dbReference type="InterPro" id="IPR021457">
    <property type="entry name" value="DUF3108"/>
</dbReference>
<reference evidence="3" key="1">
    <citation type="journal article" date="2019" name="Int. J. Syst. Evol. Microbiol.">
        <title>The Global Catalogue of Microorganisms (GCM) 10K type strain sequencing project: providing services to taxonomists for standard genome sequencing and annotation.</title>
        <authorList>
            <consortium name="The Broad Institute Genomics Platform"/>
            <consortium name="The Broad Institute Genome Sequencing Center for Infectious Disease"/>
            <person name="Wu L."/>
            <person name="Ma J."/>
        </authorList>
    </citation>
    <scope>NUCLEOTIDE SEQUENCE [LARGE SCALE GENOMIC DNA]</scope>
    <source>
        <strain evidence="3">CCUG 61484</strain>
    </source>
</reference>
<protein>
    <submittedName>
        <fullName evidence="2">Uncharacterized protein</fullName>
    </submittedName>
</protein>
<accession>A0ABW3AVI5</accession>
<evidence type="ECO:0000256" key="1">
    <source>
        <dbReference type="SAM" id="SignalP"/>
    </source>
</evidence>
<dbReference type="Pfam" id="PF11306">
    <property type="entry name" value="DUF3108"/>
    <property type="match status" value="1"/>
</dbReference>
<organism evidence="2 3">
    <name type="scientific">Mucilaginibacter litoreus</name>
    <dbReference type="NCBI Taxonomy" id="1048221"/>
    <lineage>
        <taxon>Bacteria</taxon>
        <taxon>Pseudomonadati</taxon>
        <taxon>Bacteroidota</taxon>
        <taxon>Sphingobacteriia</taxon>
        <taxon>Sphingobacteriales</taxon>
        <taxon>Sphingobacteriaceae</taxon>
        <taxon>Mucilaginibacter</taxon>
    </lineage>
</organism>
<dbReference type="RefSeq" id="WP_377116612.1">
    <property type="nucleotide sequence ID" value="NZ_JBHTHZ010000013.1"/>
</dbReference>
<evidence type="ECO:0000313" key="3">
    <source>
        <dbReference type="Proteomes" id="UP001597010"/>
    </source>
</evidence>
<name>A0ABW3AVI5_9SPHI</name>
<keyword evidence="1" id="KW-0732">Signal</keyword>
<sequence>MKLPLITNSIIAGLTLLFATQHNVASAQVDTIHVKDKRLNTAALKPGLRQYLVYFQSEKSPKTLRFWFWLRDTRIVDRKGEKVFATTQHWYGADTLSYRTGYSVNRVKDFSPVYHSETTNGKIGAYNWDTDKISGADTVALNQKKDFKLNFDEACFNWNLDIETFEMLPLAAGKSFAINFYDAGFGKPSFVVYKVTGSELITTYDGQKVDCWKLLNESDNAGRHFTQTFWISKKGHEFLKEEDSFPGGYRYKIKMPATAPDLVKRFAAK</sequence>
<keyword evidence="3" id="KW-1185">Reference proteome</keyword>
<feature type="signal peptide" evidence="1">
    <location>
        <begin position="1"/>
        <end position="27"/>
    </location>
</feature>
<gene>
    <name evidence="2" type="ORF">ACFQZX_14475</name>
</gene>
<evidence type="ECO:0000313" key="2">
    <source>
        <dbReference type="EMBL" id="MFD0794829.1"/>
    </source>
</evidence>
<dbReference type="Proteomes" id="UP001597010">
    <property type="component" value="Unassembled WGS sequence"/>
</dbReference>
<comment type="caution">
    <text evidence="2">The sequence shown here is derived from an EMBL/GenBank/DDBJ whole genome shotgun (WGS) entry which is preliminary data.</text>
</comment>
<dbReference type="EMBL" id="JBHTHZ010000013">
    <property type="protein sequence ID" value="MFD0794829.1"/>
    <property type="molecule type" value="Genomic_DNA"/>
</dbReference>